<dbReference type="PANTHER" id="PTHR36902">
    <property type="entry name" value="ENRICHED IN SURFACE-LABELED PROTEOME PROTEIN 9"/>
    <property type="match status" value="1"/>
</dbReference>
<name>G0U352_TRYVY</name>
<organism evidence="4">
    <name type="scientific">Trypanosoma vivax (strain Y486)</name>
    <dbReference type="NCBI Taxonomy" id="1055687"/>
    <lineage>
        <taxon>Eukaryota</taxon>
        <taxon>Discoba</taxon>
        <taxon>Euglenozoa</taxon>
        <taxon>Kinetoplastea</taxon>
        <taxon>Metakinetoplastina</taxon>
        <taxon>Trypanosomatida</taxon>
        <taxon>Trypanosomatidae</taxon>
        <taxon>Trypanosoma</taxon>
        <taxon>Duttonella</taxon>
    </lineage>
</organism>
<dbReference type="PANTHER" id="PTHR36902:SF1">
    <property type="entry name" value="ENRICHED IN SURFACE-LABELED PROTEOME PROTEIN 9"/>
    <property type="match status" value="1"/>
</dbReference>
<proteinExistence type="predicted"/>
<sequence>MLHVCRLLLFLSLVVVPFTAHAVHSFFPVKGDILMSVELVVHRPSAESSTQMHTLMLAGQINSTYPLRVEVLSFGGRKVRLYTGEKHVTLNEMGLCRLNEGNPADDIGLWESVSSILSGVAHASMQHTAKERGLDVVVLSTSLDLAFPVAYGGEKEKTKYSITYYLLDAWTVNYAYAKNSPVKVVLGSPKGTNITFTFFDFEETMLEPEELEIPSSCEESPEDGVIGAATASLPGDEMPEFPDDFSAYVQVIMPSKNSTFTILQQFSAVSNVSWATLYGTVPDVAGRVTTYDWYAIGQYQLSYLRVRKTASGVGVASISESIREFLWGDTDTCKRAQLGVGLVARKASSLLLMPDDARPVYVGRQTVRGIPCKVWASSVSGVRVRWFWVDMDKVEFPAGYGMGSASSILMRIVVEGYGVPPFFVHHPFMAQGVAYPHEHRAAVCDWLNPIDPDCAGHDGPYKYIYDIFSFTSLVSVDGLLLPSSCTSEDTPSVAIPGAFYDVSPVGKSLVYYIVGFLFSAVIGGSVVWLYLSPMLRGLQREIVDIGNEVSKRRVLQAQ</sequence>
<reference evidence="4" key="1">
    <citation type="journal article" date="2012" name="Proc. Natl. Acad. Sci. U.S.A.">
        <title>Antigenic diversity is generated by distinct evolutionary mechanisms in African trypanosome species.</title>
        <authorList>
            <person name="Jackson A.P."/>
            <person name="Berry A."/>
            <person name="Aslett M."/>
            <person name="Allison H.C."/>
            <person name="Burton P."/>
            <person name="Vavrova-Anderson J."/>
            <person name="Brown R."/>
            <person name="Browne H."/>
            <person name="Corton N."/>
            <person name="Hauser H."/>
            <person name="Gamble J."/>
            <person name="Gilderthorp R."/>
            <person name="Marcello L."/>
            <person name="McQuillan J."/>
            <person name="Otto T.D."/>
            <person name="Quail M.A."/>
            <person name="Sanders M.J."/>
            <person name="van Tonder A."/>
            <person name="Ginger M.L."/>
            <person name="Field M.C."/>
            <person name="Barry J.D."/>
            <person name="Hertz-Fowler C."/>
            <person name="Berriman M."/>
        </authorList>
    </citation>
    <scope>NUCLEOTIDE SEQUENCE</scope>
    <source>
        <strain evidence="4">Y486</strain>
    </source>
</reference>
<accession>G0U352</accession>
<dbReference type="Pfam" id="PF25898">
    <property type="entry name" value="LolA_2nd_metazoa"/>
    <property type="match status" value="1"/>
</dbReference>
<evidence type="ECO:0000313" key="4">
    <source>
        <dbReference type="EMBL" id="CCC50707.1"/>
    </source>
</evidence>
<evidence type="ECO:0000256" key="1">
    <source>
        <dbReference type="SAM" id="Phobius"/>
    </source>
</evidence>
<keyword evidence="1" id="KW-1133">Transmembrane helix</keyword>
<evidence type="ECO:0000259" key="3">
    <source>
        <dbReference type="Pfam" id="PF25898"/>
    </source>
</evidence>
<dbReference type="AlphaFoldDB" id="G0U352"/>
<keyword evidence="1" id="KW-0472">Membrane</keyword>
<feature type="domain" description="LolA-like" evidence="3">
    <location>
        <begin position="237"/>
        <end position="380"/>
    </location>
</feature>
<feature type="chain" id="PRO_5003410385" description="LolA-like domain-containing protein" evidence="2">
    <location>
        <begin position="26"/>
        <end position="558"/>
    </location>
</feature>
<evidence type="ECO:0000256" key="2">
    <source>
        <dbReference type="SAM" id="SignalP"/>
    </source>
</evidence>
<dbReference type="EMBL" id="HE573025">
    <property type="protein sequence ID" value="CCC50707.1"/>
    <property type="molecule type" value="Genomic_DNA"/>
</dbReference>
<feature type="signal peptide" evidence="2">
    <location>
        <begin position="1"/>
        <end position="25"/>
    </location>
</feature>
<dbReference type="VEuPathDB" id="TriTrypDB:TvY486_0905280"/>
<keyword evidence="1" id="KW-0812">Transmembrane</keyword>
<keyword evidence="2" id="KW-0732">Signal</keyword>
<gene>
    <name evidence="4" type="ORF">TVY486_0905280</name>
</gene>
<protein>
    <recommendedName>
        <fullName evidence="3">LolA-like domain-containing protein</fullName>
    </recommendedName>
</protein>
<dbReference type="InterPro" id="IPR058831">
    <property type="entry name" value="LolA-like_dom_2nd"/>
</dbReference>
<feature type="transmembrane region" description="Helical" evidence="1">
    <location>
        <begin position="509"/>
        <end position="531"/>
    </location>
</feature>